<dbReference type="NCBIfam" id="TIGR00254">
    <property type="entry name" value="GGDEF"/>
    <property type="match status" value="1"/>
</dbReference>
<feature type="transmembrane region" description="Helical" evidence="1">
    <location>
        <begin position="73"/>
        <end position="91"/>
    </location>
</feature>
<feature type="transmembrane region" description="Helical" evidence="1">
    <location>
        <begin position="123"/>
        <end position="142"/>
    </location>
</feature>
<accession>A0A1A8Z0D9</accession>
<dbReference type="Proteomes" id="UP000199385">
    <property type="component" value="Chromosome I"/>
</dbReference>
<evidence type="ECO:0000313" key="3">
    <source>
        <dbReference type="EMBL" id="SBT37414.1"/>
    </source>
</evidence>
<dbReference type="GO" id="GO:0043709">
    <property type="term" value="P:cell adhesion involved in single-species biofilm formation"/>
    <property type="evidence" value="ECO:0007669"/>
    <property type="project" value="TreeGrafter"/>
</dbReference>
<sequence>MNAVDIGVNERRRRTVFSAVLHVVSHGVAVTYCLLTLSQPHRGAMLAAYTCGLLCGALGGWAGTRVTTKASGYRVSFTLLLVTLGVAALGAHWDGGVASPAALGFVTTAVFVASYTPGLRLMLGLEALTLGSYLLVAVTGRSAPPGHVFVYVAGMLVLVSVCATQSRILARQRAQLRALASSDPLTGALNRRGLAEFTRHLVRAGCRPGPSLLCLDLDDFKLVNDRYGHAAGDELLRRVVTSAQQALRPGDAIARIGGDEFVVVLGGADREAAHAVADRIEAALRPIAGVSIGAATAPADGDTVEALTHAADRALYRAKQRRKGAALTRGTAS</sequence>
<dbReference type="Pfam" id="PF00990">
    <property type="entry name" value="GGDEF"/>
    <property type="match status" value="1"/>
</dbReference>
<evidence type="ECO:0000313" key="4">
    <source>
        <dbReference type="Proteomes" id="UP000199385"/>
    </source>
</evidence>
<dbReference type="AlphaFoldDB" id="A0A1A8Z0D9"/>
<dbReference type="GO" id="GO:0005886">
    <property type="term" value="C:plasma membrane"/>
    <property type="evidence" value="ECO:0007669"/>
    <property type="project" value="TreeGrafter"/>
</dbReference>
<dbReference type="GO" id="GO:0052621">
    <property type="term" value="F:diguanylate cyclase activity"/>
    <property type="evidence" value="ECO:0007669"/>
    <property type="project" value="TreeGrafter"/>
</dbReference>
<dbReference type="SUPFAM" id="SSF55073">
    <property type="entry name" value="Nucleotide cyclase"/>
    <property type="match status" value="1"/>
</dbReference>
<reference evidence="4" key="1">
    <citation type="submission" date="2016-06" db="EMBL/GenBank/DDBJ databases">
        <authorList>
            <person name="Varghese N."/>
            <person name="Submissions Spin"/>
        </authorList>
    </citation>
    <scope>NUCLEOTIDE SEQUENCE [LARGE SCALE GENOMIC DNA]</scope>
    <source>
        <strain evidence="4">DSM 44815</strain>
    </source>
</reference>
<dbReference type="PANTHER" id="PTHR45138">
    <property type="entry name" value="REGULATORY COMPONENTS OF SENSORY TRANSDUCTION SYSTEM"/>
    <property type="match status" value="1"/>
</dbReference>
<dbReference type="InterPro" id="IPR043128">
    <property type="entry name" value="Rev_trsase/Diguanyl_cyclase"/>
</dbReference>
<evidence type="ECO:0000259" key="2">
    <source>
        <dbReference type="PROSITE" id="PS50887"/>
    </source>
</evidence>
<feature type="transmembrane region" description="Helical" evidence="1">
    <location>
        <begin position="97"/>
        <end position="116"/>
    </location>
</feature>
<name>A0A1A8Z0D9_9ACTN</name>
<gene>
    <name evidence="3" type="ORF">GA0070611_0198</name>
</gene>
<dbReference type="InterPro" id="IPR050469">
    <property type="entry name" value="Diguanylate_Cyclase"/>
</dbReference>
<dbReference type="STRING" id="261654.GA0070611_0198"/>
<dbReference type="PANTHER" id="PTHR45138:SF24">
    <property type="entry name" value="DIGUANYLATE CYCLASE DGCC-RELATED"/>
    <property type="match status" value="1"/>
</dbReference>
<feature type="transmembrane region" description="Helical" evidence="1">
    <location>
        <begin position="16"/>
        <end position="37"/>
    </location>
</feature>
<dbReference type="GO" id="GO:1902201">
    <property type="term" value="P:negative regulation of bacterial-type flagellum-dependent cell motility"/>
    <property type="evidence" value="ECO:0007669"/>
    <property type="project" value="TreeGrafter"/>
</dbReference>
<feature type="domain" description="GGDEF" evidence="2">
    <location>
        <begin position="208"/>
        <end position="331"/>
    </location>
</feature>
<dbReference type="SMART" id="SM00267">
    <property type="entry name" value="GGDEF"/>
    <property type="match status" value="1"/>
</dbReference>
<keyword evidence="1" id="KW-1133">Transmembrane helix</keyword>
<keyword evidence="1" id="KW-0472">Membrane</keyword>
<dbReference type="Gene3D" id="3.30.70.270">
    <property type="match status" value="1"/>
</dbReference>
<feature type="transmembrane region" description="Helical" evidence="1">
    <location>
        <begin position="148"/>
        <end position="170"/>
    </location>
</feature>
<feature type="transmembrane region" description="Helical" evidence="1">
    <location>
        <begin position="43"/>
        <end position="61"/>
    </location>
</feature>
<evidence type="ECO:0000256" key="1">
    <source>
        <dbReference type="SAM" id="Phobius"/>
    </source>
</evidence>
<dbReference type="PROSITE" id="PS50887">
    <property type="entry name" value="GGDEF"/>
    <property type="match status" value="1"/>
</dbReference>
<keyword evidence="1" id="KW-0812">Transmembrane</keyword>
<protein>
    <submittedName>
        <fullName evidence="3">Diguanylate cyclase (GGDEF) domain-containing protein</fullName>
    </submittedName>
</protein>
<dbReference type="EMBL" id="LT594323">
    <property type="protein sequence ID" value="SBT37414.1"/>
    <property type="molecule type" value="Genomic_DNA"/>
</dbReference>
<proteinExistence type="predicted"/>
<organism evidence="3 4">
    <name type="scientific">Micromonospora auratinigra</name>
    <dbReference type="NCBI Taxonomy" id="261654"/>
    <lineage>
        <taxon>Bacteria</taxon>
        <taxon>Bacillati</taxon>
        <taxon>Actinomycetota</taxon>
        <taxon>Actinomycetes</taxon>
        <taxon>Micromonosporales</taxon>
        <taxon>Micromonosporaceae</taxon>
        <taxon>Micromonospora</taxon>
    </lineage>
</organism>
<dbReference type="InterPro" id="IPR029787">
    <property type="entry name" value="Nucleotide_cyclase"/>
</dbReference>
<dbReference type="PATRIC" id="fig|261654.4.peg.196"/>
<dbReference type="CDD" id="cd01949">
    <property type="entry name" value="GGDEF"/>
    <property type="match status" value="1"/>
</dbReference>
<dbReference type="InterPro" id="IPR000160">
    <property type="entry name" value="GGDEF_dom"/>
</dbReference>
<keyword evidence="4" id="KW-1185">Reference proteome</keyword>